<accession>A0A016S8K8</accession>
<dbReference type="PANTHER" id="PTHR33332">
    <property type="entry name" value="REVERSE TRANSCRIPTASE DOMAIN-CONTAINING PROTEIN"/>
    <property type="match status" value="1"/>
</dbReference>
<dbReference type="EMBL" id="JARK01001606">
    <property type="protein sequence ID" value="EYB86978.1"/>
    <property type="molecule type" value="Genomic_DNA"/>
</dbReference>
<proteinExistence type="predicted"/>
<reference evidence="2" key="1">
    <citation type="journal article" date="2015" name="Nat. Genet.">
        <title>The genome and transcriptome of the zoonotic hookworm Ancylostoma ceylanicum identify infection-specific gene families.</title>
        <authorList>
            <person name="Schwarz E.M."/>
            <person name="Hu Y."/>
            <person name="Antoshechkin I."/>
            <person name="Miller M.M."/>
            <person name="Sternberg P.W."/>
            <person name="Aroian R.V."/>
        </authorList>
    </citation>
    <scope>NUCLEOTIDE SEQUENCE</scope>
    <source>
        <strain evidence="2">HY135</strain>
    </source>
</reference>
<organism evidence="1 2">
    <name type="scientific">Ancylostoma ceylanicum</name>
    <dbReference type="NCBI Taxonomy" id="53326"/>
    <lineage>
        <taxon>Eukaryota</taxon>
        <taxon>Metazoa</taxon>
        <taxon>Ecdysozoa</taxon>
        <taxon>Nematoda</taxon>
        <taxon>Chromadorea</taxon>
        <taxon>Rhabditida</taxon>
        <taxon>Rhabditina</taxon>
        <taxon>Rhabditomorpha</taxon>
        <taxon>Strongyloidea</taxon>
        <taxon>Ancylostomatidae</taxon>
        <taxon>Ancylostomatinae</taxon>
        <taxon>Ancylostoma</taxon>
    </lineage>
</organism>
<comment type="caution">
    <text evidence="1">The sequence shown here is derived from an EMBL/GenBank/DDBJ whole genome shotgun (WGS) entry which is preliminary data.</text>
</comment>
<dbReference type="Proteomes" id="UP000024635">
    <property type="component" value="Unassembled WGS sequence"/>
</dbReference>
<evidence type="ECO:0000313" key="2">
    <source>
        <dbReference type="Proteomes" id="UP000024635"/>
    </source>
</evidence>
<evidence type="ECO:0000313" key="1">
    <source>
        <dbReference type="EMBL" id="EYB86978.1"/>
    </source>
</evidence>
<dbReference type="PRINTS" id="PR01345">
    <property type="entry name" value="CERVTRCPTASE"/>
</dbReference>
<dbReference type="AlphaFoldDB" id="A0A016S8K8"/>
<gene>
    <name evidence="1" type="primary">Acey_s0270.g859</name>
    <name evidence="1" type="ORF">Y032_0270g859</name>
</gene>
<name>A0A016S8K8_9BILA</name>
<keyword evidence="2" id="KW-1185">Reference proteome</keyword>
<dbReference type="OrthoDB" id="5873437at2759"/>
<dbReference type="STRING" id="53326.A0A016S8K8"/>
<sequence>MHQLSISKSVRDLGVTYSDKLTFEEYIDGIITKAFTMSNFILRAFKARNVSTLFGLFATYVRPNLEYCSPLWSPSKQSYVDKLEKVQKSFTKQIFARNGIFQITYAERLAHLNSNTLQLRRVVYDQVFLFKILMDIVDIDKDLLLTVSRLNGRTRGHHLRLVIERSRSQQFSNSFLVRAVKTWNQLPQSLLLSPSLPKFNQGLLAFLKQGGHT</sequence>
<protein>
    <submittedName>
        <fullName evidence="1">Uncharacterized protein</fullName>
    </submittedName>
</protein>